<dbReference type="GO" id="GO:0005524">
    <property type="term" value="F:ATP binding"/>
    <property type="evidence" value="ECO:0007669"/>
    <property type="project" value="UniProtKB-UniRule"/>
</dbReference>
<dbReference type="InterPro" id="IPR000719">
    <property type="entry name" value="Prot_kinase_dom"/>
</dbReference>
<dbReference type="CDD" id="cd06606">
    <property type="entry name" value="STKc_MAPKKK"/>
    <property type="match status" value="1"/>
</dbReference>
<feature type="domain" description="Protein kinase" evidence="7">
    <location>
        <begin position="190"/>
        <end position="455"/>
    </location>
</feature>
<feature type="region of interest" description="Disordered" evidence="6">
    <location>
        <begin position="610"/>
        <end position="667"/>
    </location>
</feature>
<dbReference type="PANTHER" id="PTHR48016:SF56">
    <property type="entry name" value="MAPKK KINASE"/>
    <property type="match status" value="1"/>
</dbReference>
<sequence length="667" mass="72702">MGAAEFKDLRERGERTGKVPVSRVTDAERRRLAKEKDKDADRALRAALQTALMGDSSSAEKSSSEKGGLRSRRRGESAQELPPVKAVEEFNSAAQSPGGRHRSLAQTPQPERRPSDESVSRSMDRPERRSLDQPHRRASDQLSRKSSSESQEGGAHDIGSDEDPALEVPLSSLGSLETGEIRQIGIVERWQRGNLIGSGSYGKVYLGMNLDSGELFVVKQVVFANGVVAQGCPNQEDVGQLEQEIALLSTLAHDNIVKYLGTERNNLTNELSIFLEHMPGGSVADLVMRFGGLDESVIRKYTREVLEGLLYLHKKGIIHRDIKGQNILVDNRGVCKLADFGASRYLNKTADNNASFSFKGTPVFMSPEVITEQRYSRKSDVWSVGCTVLQMATGNPPYSEFSNHIAALFHITTTSEPPPIPEKMSSEGGAFILRCFTRDTSDRATVDELLRLPFVNPARASPKAQGYSPITTGSGQAQVPALVESPKQITPVSSTEGKLPDQDDDRAWERWKERQWKEGTKTAVRLKRVQGSATVQPALQRRGGSHQGVSRDMTVALDQMSEFPKKPRPQSFSGAEALTRALQIPPAAGGMYTSESVELGDLAKDTAPFPVLSPVGDEATDARNLTGSVHSSPDTSWGLQGKGLPPDPTTAEEGKEKGKEAERGLHV</sequence>
<evidence type="ECO:0000313" key="8">
    <source>
        <dbReference type="EMBL" id="CAD8733972.1"/>
    </source>
</evidence>
<evidence type="ECO:0000256" key="2">
    <source>
        <dbReference type="ARBA" id="ARBA00022741"/>
    </source>
</evidence>
<protein>
    <recommendedName>
        <fullName evidence="7">Protein kinase domain-containing protein</fullName>
    </recommendedName>
</protein>
<dbReference type="SUPFAM" id="SSF56112">
    <property type="entry name" value="Protein kinase-like (PK-like)"/>
    <property type="match status" value="1"/>
</dbReference>
<dbReference type="InterPro" id="IPR050538">
    <property type="entry name" value="MAP_kinase_kinase_kinase"/>
</dbReference>
<organism evidence="8">
    <name type="scientific">Hemiselmis andersenii</name>
    <name type="common">Cryptophyte alga</name>
    <dbReference type="NCBI Taxonomy" id="464988"/>
    <lineage>
        <taxon>Eukaryota</taxon>
        <taxon>Cryptophyceae</taxon>
        <taxon>Cryptomonadales</taxon>
        <taxon>Hemiselmidaceae</taxon>
        <taxon>Hemiselmis</taxon>
    </lineage>
</organism>
<dbReference type="EMBL" id="HBFK01000773">
    <property type="protein sequence ID" value="CAD8733972.1"/>
    <property type="molecule type" value="Transcribed_RNA"/>
</dbReference>
<accession>A0A6U4JPI5</accession>
<feature type="binding site" evidence="5">
    <location>
        <position position="219"/>
    </location>
    <ligand>
        <name>ATP</name>
        <dbReference type="ChEBI" id="CHEBI:30616"/>
    </ligand>
</feature>
<dbReference type="InterPro" id="IPR017441">
    <property type="entry name" value="Protein_kinase_ATP_BS"/>
</dbReference>
<keyword evidence="2 5" id="KW-0547">Nucleotide-binding</keyword>
<feature type="compositionally biased region" description="Basic and acidic residues" evidence="6">
    <location>
        <begin position="25"/>
        <end position="44"/>
    </location>
</feature>
<dbReference type="PANTHER" id="PTHR48016">
    <property type="entry name" value="MAP KINASE KINASE KINASE SSK2-RELATED-RELATED"/>
    <property type="match status" value="1"/>
</dbReference>
<evidence type="ECO:0000256" key="3">
    <source>
        <dbReference type="ARBA" id="ARBA00022777"/>
    </source>
</evidence>
<keyword evidence="3" id="KW-0418">Kinase</keyword>
<proteinExistence type="predicted"/>
<dbReference type="PROSITE" id="PS00108">
    <property type="entry name" value="PROTEIN_KINASE_ST"/>
    <property type="match status" value="1"/>
</dbReference>
<dbReference type="PROSITE" id="PS00107">
    <property type="entry name" value="PROTEIN_KINASE_ATP"/>
    <property type="match status" value="1"/>
</dbReference>
<reference evidence="8" key="1">
    <citation type="submission" date="2021-01" db="EMBL/GenBank/DDBJ databases">
        <authorList>
            <person name="Corre E."/>
            <person name="Pelletier E."/>
            <person name="Niang G."/>
            <person name="Scheremetjew M."/>
            <person name="Finn R."/>
            <person name="Kale V."/>
            <person name="Holt S."/>
            <person name="Cochrane G."/>
            <person name="Meng A."/>
            <person name="Brown T."/>
            <person name="Cohen L."/>
        </authorList>
    </citation>
    <scope>NUCLEOTIDE SEQUENCE</scope>
    <source>
        <strain evidence="8">CCMP441</strain>
    </source>
</reference>
<dbReference type="InterPro" id="IPR008271">
    <property type="entry name" value="Ser/Thr_kinase_AS"/>
</dbReference>
<feature type="region of interest" description="Disordered" evidence="6">
    <location>
        <begin position="1"/>
        <end position="167"/>
    </location>
</feature>
<dbReference type="Gene3D" id="1.10.510.10">
    <property type="entry name" value="Transferase(Phosphotransferase) domain 1"/>
    <property type="match status" value="1"/>
</dbReference>
<name>A0A6U4JPI5_HEMAN</name>
<dbReference type="InterPro" id="IPR011009">
    <property type="entry name" value="Kinase-like_dom_sf"/>
</dbReference>
<feature type="compositionally biased region" description="Basic and acidic residues" evidence="6">
    <location>
        <begin position="110"/>
        <end position="147"/>
    </location>
</feature>
<dbReference type="SMART" id="SM00220">
    <property type="entry name" value="S_TKc"/>
    <property type="match status" value="1"/>
</dbReference>
<dbReference type="AlphaFoldDB" id="A0A6U4JPI5"/>
<gene>
    <name evidence="8" type="ORF">HAND1043_LOCUS463</name>
</gene>
<dbReference type="Pfam" id="PF00069">
    <property type="entry name" value="Pkinase"/>
    <property type="match status" value="1"/>
</dbReference>
<keyword evidence="1" id="KW-0808">Transferase</keyword>
<dbReference type="PROSITE" id="PS50011">
    <property type="entry name" value="PROTEIN_KINASE_DOM"/>
    <property type="match status" value="1"/>
</dbReference>
<keyword evidence="4 5" id="KW-0067">ATP-binding</keyword>
<feature type="compositionally biased region" description="Polar residues" evidence="6">
    <location>
        <begin position="623"/>
        <end position="638"/>
    </location>
</feature>
<feature type="compositionally biased region" description="Basic and acidic residues" evidence="6">
    <location>
        <begin position="1"/>
        <end position="17"/>
    </location>
</feature>
<dbReference type="GO" id="GO:0004672">
    <property type="term" value="F:protein kinase activity"/>
    <property type="evidence" value="ECO:0007669"/>
    <property type="project" value="InterPro"/>
</dbReference>
<evidence type="ECO:0000256" key="6">
    <source>
        <dbReference type="SAM" id="MobiDB-lite"/>
    </source>
</evidence>
<feature type="compositionally biased region" description="Basic and acidic residues" evidence="6">
    <location>
        <begin position="652"/>
        <end position="667"/>
    </location>
</feature>
<evidence type="ECO:0000256" key="1">
    <source>
        <dbReference type="ARBA" id="ARBA00022679"/>
    </source>
</evidence>
<evidence type="ECO:0000259" key="7">
    <source>
        <dbReference type="PROSITE" id="PS50011"/>
    </source>
</evidence>
<evidence type="ECO:0000256" key="5">
    <source>
        <dbReference type="PROSITE-ProRule" id="PRU10141"/>
    </source>
</evidence>
<evidence type="ECO:0000256" key="4">
    <source>
        <dbReference type="ARBA" id="ARBA00022840"/>
    </source>
</evidence>